<organism evidence="2 3">
    <name type="scientific">Daphnia galeata</name>
    <dbReference type="NCBI Taxonomy" id="27404"/>
    <lineage>
        <taxon>Eukaryota</taxon>
        <taxon>Metazoa</taxon>
        <taxon>Ecdysozoa</taxon>
        <taxon>Arthropoda</taxon>
        <taxon>Crustacea</taxon>
        <taxon>Branchiopoda</taxon>
        <taxon>Diplostraca</taxon>
        <taxon>Cladocera</taxon>
        <taxon>Anomopoda</taxon>
        <taxon>Daphniidae</taxon>
        <taxon>Daphnia</taxon>
    </lineage>
</organism>
<keyword evidence="1" id="KW-1133">Transmembrane helix</keyword>
<evidence type="ECO:0000313" key="3">
    <source>
        <dbReference type="Proteomes" id="UP000789390"/>
    </source>
</evidence>
<dbReference type="AlphaFoldDB" id="A0A8J2WG98"/>
<feature type="transmembrane region" description="Helical" evidence="1">
    <location>
        <begin position="71"/>
        <end position="91"/>
    </location>
</feature>
<gene>
    <name evidence="2" type="ORF">DGAL_LOCUS9331</name>
</gene>
<sequence length="93" mass="10373">MRPLSWMTEARDMDSTFTKTMFVAGPSHTTPFTTIPASLQRLIVPFTKAAISTPLRFPLVKKYPTIFSSPLFINFSIITITLLAISGSFWACV</sequence>
<keyword evidence="1" id="KW-0472">Membrane</keyword>
<accession>A0A8J2WG98</accession>
<dbReference type="EMBL" id="CAKKLH010000223">
    <property type="protein sequence ID" value="CAH0106181.1"/>
    <property type="molecule type" value="Genomic_DNA"/>
</dbReference>
<protein>
    <submittedName>
        <fullName evidence="2">Uncharacterized protein</fullName>
    </submittedName>
</protein>
<name>A0A8J2WG98_9CRUS</name>
<reference evidence="2" key="1">
    <citation type="submission" date="2021-11" db="EMBL/GenBank/DDBJ databases">
        <authorList>
            <person name="Schell T."/>
        </authorList>
    </citation>
    <scope>NUCLEOTIDE SEQUENCE</scope>
    <source>
        <strain evidence="2">M5</strain>
    </source>
</reference>
<dbReference type="Proteomes" id="UP000789390">
    <property type="component" value="Unassembled WGS sequence"/>
</dbReference>
<comment type="caution">
    <text evidence="2">The sequence shown here is derived from an EMBL/GenBank/DDBJ whole genome shotgun (WGS) entry which is preliminary data.</text>
</comment>
<keyword evidence="1" id="KW-0812">Transmembrane</keyword>
<evidence type="ECO:0000313" key="2">
    <source>
        <dbReference type="EMBL" id="CAH0106181.1"/>
    </source>
</evidence>
<keyword evidence="3" id="KW-1185">Reference proteome</keyword>
<evidence type="ECO:0000256" key="1">
    <source>
        <dbReference type="SAM" id="Phobius"/>
    </source>
</evidence>
<proteinExistence type="predicted"/>